<evidence type="ECO:0000313" key="3">
    <source>
        <dbReference type="Proteomes" id="UP000887566"/>
    </source>
</evidence>
<dbReference type="WBParaSite" id="PSAMB.scaffold2146size25087.g16528.t1">
    <property type="protein sequence ID" value="PSAMB.scaffold2146size25087.g16528.t1"/>
    <property type="gene ID" value="PSAMB.scaffold2146size25087.g16528"/>
</dbReference>
<feature type="coiled-coil region" evidence="1">
    <location>
        <begin position="466"/>
        <end position="556"/>
    </location>
</feature>
<dbReference type="PANTHER" id="PTHR31432">
    <property type="entry name" value="INTRAFLAGELLAR TRANSPORT PROTEIN 74 HOMOLOG"/>
    <property type="match status" value="1"/>
</dbReference>
<keyword evidence="3" id="KW-1185">Reference proteome</keyword>
<dbReference type="GO" id="GO:0048487">
    <property type="term" value="F:beta-tubulin binding"/>
    <property type="evidence" value="ECO:0007669"/>
    <property type="project" value="InterPro"/>
</dbReference>
<feature type="region of interest" description="Disordered" evidence="2">
    <location>
        <begin position="29"/>
        <end position="76"/>
    </location>
</feature>
<dbReference type="GO" id="GO:0005929">
    <property type="term" value="C:cilium"/>
    <property type="evidence" value="ECO:0007669"/>
    <property type="project" value="TreeGrafter"/>
</dbReference>
<dbReference type="InterPro" id="IPR029602">
    <property type="entry name" value="IFT74"/>
</dbReference>
<name>A0A914VLG8_9BILA</name>
<dbReference type="GO" id="GO:0035735">
    <property type="term" value="P:intraciliary transport involved in cilium assembly"/>
    <property type="evidence" value="ECO:0007669"/>
    <property type="project" value="TreeGrafter"/>
</dbReference>
<feature type="coiled-coil region" evidence="1">
    <location>
        <begin position="126"/>
        <end position="153"/>
    </location>
</feature>
<feature type="coiled-coil region" evidence="1">
    <location>
        <begin position="215"/>
        <end position="420"/>
    </location>
</feature>
<evidence type="ECO:0000256" key="2">
    <source>
        <dbReference type="SAM" id="MobiDB-lite"/>
    </source>
</evidence>
<proteinExistence type="predicted"/>
<dbReference type="GO" id="GO:0030992">
    <property type="term" value="C:intraciliary transport particle B"/>
    <property type="evidence" value="ECO:0007669"/>
    <property type="project" value="InterPro"/>
</dbReference>
<dbReference type="AlphaFoldDB" id="A0A914VLG8"/>
<dbReference type="Proteomes" id="UP000887566">
    <property type="component" value="Unplaced"/>
</dbReference>
<evidence type="ECO:0000256" key="1">
    <source>
        <dbReference type="SAM" id="Coils"/>
    </source>
</evidence>
<evidence type="ECO:0000313" key="4">
    <source>
        <dbReference type="WBParaSite" id="PSAMB.scaffold2146size25087.g16528.t1"/>
    </source>
</evidence>
<dbReference type="Gene3D" id="1.10.287.1490">
    <property type="match status" value="1"/>
</dbReference>
<dbReference type="PANTHER" id="PTHR31432:SF0">
    <property type="entry name" value="INTRAFLAGELLAR TRANSPORT PROTEIN 74 HOMOLOG"/>
    <property type="match status" value="1"/>
</dbReference>
<protein>
    <submittedName>
        <fullName evidence="4">Uncharacterized protein</fullName>
    </submittedName>
</protein>
<organism evidence="3 4">
    <name type="scientific">Plectus sambesii</name>
    <dbReference type="NCBI Taxonomy" id="2011161"/>
    <lineage>
        <taxon>Eukaryota</taxon>
        <taxon>Metazoa</taxon>
        <taxon>Ecdysozoa</taxon>
        <taxon>Nematoda</taxon>
        <taxon>Chromadorea</taxon>
        <taxon>Plectida</taxon>
        <taxon>Plectina</taxon>
        <taxon>Plectoidea</taxon>
        <taxon>Plectidae</taxon>
        <taxon>Plectus</taxon>
    </lineage>
</organism>
<keyword evidence="1" id="KW-0175">Coiled coil</keyword>
<sequence length="638" mass="72184">MQNRPASRAGPVARPGTSMSMAAGEFFNWADSSQPNNAGVGAARPGTRAQTAAPRTRIGTAAQSGGIPPRAQSRAQSRLGAAGGAVGGPRPPSVVARPVTQQGLAGVRSQSRAGVNRQVQDKSYYMGMLRAKINDLNREIDTLNKELERGNHDRDNFLIYEKRAEEAAMEIKSMQGKLADFNLLVDRMNTNSDLNAIQNDVSHLKDQNDMVAHEVDALFADRREKEEQIKQLEAELDSEKRRNQNLLNKLDQDARDRYSELKEMAEQVMEDARLKQQELEQLIQKKSDLEDELAVSPLKQEAMVLHERLAELQAKKEAIIEEINAEGTPEQQRERLLEKVKKDNEEIAAMQRQTDEIREKIEQYHEELRELDDEYEDQAGEKNEKYRELRQKEKQIDDFLDSFDINKAEEQERVERLHANVVKLLGHISRNWAQLDKTAVISGMDEYDLGGIGHGKMTEAKTAPELQEVHVRLQEELLKMDDMEEKAREELESLKIKIAEMDDEMGVFNDLDTLKESVEQKREGLQAERSRLETTVVEAREALKKLQAESTAIKAKLNENDAYQQVVNAEKKLQYVEQNNYALRETVEARSAETNVGPVKEQVLEMIANYNTTLVTLAATRVGSATRVAMANSPQQPY</sequence>
<accession>A0A914VLG8</accession>
<reference evidence="4" key="1">
    <citation type="submission" date="2022-11" db="UniProtKB">
        <authorList>
            <consortium name="WormBaseParasite"/>
        </authorList>
    </citation>
    <scope>IDENTIFICATION</scope>
</reference>